<name>A0A4Z2HL76_9TELE</name>
<comment type="caution">
    <text evidence="2">The sequence shown here is derived from an EMBL/GenBank/DDBJ whole genome shotgun (WGS) entry which is preliminary data.</text>
</comment>
<keyword evidence="3" id="KW-1185">Reference proteome</keyword>
<organism evidence="2 3">
    <name type="scientific">Liparis tanakae</name>
    <name type="common">Tanaka's snailfish</name>
    <dbReference type="NCBI Taxonomy" id="230148"/>
    <lineage>
        <taxon>Eukaryota</taxon>
        <taxon>Metazoa</taxon>
        <taxon>Chordata</taxon>
        <taxon>Craniata</taxon>
        <taxon>Vertebrata</taxon>
        <taxon>Euteleostomi</taxon>
        <taxon>Actinopterygii</taxon>
        <taxon>Neopterygii</taxon>
        <taxon>Teleostei</taxon>
        <taxon>Neoteleostei</taxon>
        <taxon>Acanthomorphata</taxon>
        <taxon>Eupercaria</taxon>
        <taxon>Perciformes</taxon>
        <taxon>Cottioidei</taxon>
        <taxon>Cottales</taxon>
        <taxon>Liparidae</taxon>
        <taxon>Liparis</taxon>
    </lineage>
</organism>
<sequence length="215" mass="22491">MLMLPSMALVGVESGAEGEDEEGGKGGARKDSLSRLASKVEGRGGGCSDLSYRGGLSFWGIVCTTRREKDRLHLLGEVGELPPPPPSEVEGGLASMGSGTGRAIGGGGGGGSMGVGRKGLCTFPWELPLGCRRRGYKKRQHSIQEAHLSGLLGGVRTDQLDELLERLLRVIPNGRVGEVGAWLLQDGGGGEVEAGGGSKVFAIKKLINDKREERN</sequence>
<evidence type="ECO:0000256" key="1">
    <source>
        <dbReference type="SAM" id="MobiDB-lite"/>
    </source>
</evidence>
<evidence type="ECO:0000313" key="2">
    <source>
        <dbReference type="EMBL" id="TNN65743.1"/>
    </source>
</evidence>
<dbReference type="EMBL" id="SRLO01000230">
    <property type="protein sequence ID" value="TNN65743.1"/>
    <property type="molecule type" value="Genomic_DNA"/>
</dbReference>
<proteinExistence type="predicted"/>
<evidence type="ECO:0000313" key="3">
    <source>
        <dbReference type="Proteomes" id="UP000314294"/>
    </source>
</evidence>
<protein>
    <submittedName>
        <fullName evidence="2">Uncharacterized protein</fullName>
    </submittedName>
</protein>
<accession>A0A4Z2HL76</accession>
<dbReference type="AlphaFoldDB" id="A0A4Z2HL76"/>
<reference evidence="2 3" key="1">
    <citation type="submission" date="2019-03" db="EMBL/GenBank/DDBJ databases">
        <title>First draft genome of Liparis tanakae, snailfish: a comprehensive survey of snailfish specific genes.</title>
        <authorList>
            <person name="Kim W."/>
            <person name="Song I."/>
            <person name="Jeong J.-H."/>
            <person name="Kim D."/>
            <person name="Kim S."/>
            <person name="Ryu S."/>
            <person name="Song J.Y."/>
            <person name="Lee S.K."/>
        </authorList>
    </citation>
    <scope>NUCLEOTIDE SEQUENCE [LARGE SCALE GENOMIC DNA]</scope>
    <source>
        <tissue evidence="2">Muscle</tissue>
    </source>
</reference>
<gene>
    <name evidence="2" type="ORF">EYF80_024036</name>
</gene>
<feature type="region of interest" description="Disordered" evidence="1">
    <location>
        <begin position="13"/>
        <end position="32"/>
    </location>
</feature>
<dbReference type="Proteomes" id="UP000314294">
    <property type="component" value="Unassembled WGS sequence"/>
</dbReference>